<feature type="transmembrane region" description="Helical" evidence="7">
    <location>
        <begin position="222"/>
        <end position="244"/>
    </location>
</feature>
<keyword evidence="6 7" id="KW-0472">Membrane</keyword>
<protein>
    <submittedName>
        <fullName evidence="8">ABC transporter permease</fullName>
    </submittedName>
</protein>
<gene>
    <name evidence="8" type="ORF">HAQ05_14230</name>
</gene>
<dbReference type="RefSeq" id="WP_190421660.1">
    <property type="nucleotide sequence ID" value="NZ_JAAOCA010000016.1"/>
</dbReference>
<feature type="transmembrane region" description="Helical" evidence="7">
    <location>
        <begin position="300"/>
        <end position="321"/>
    </location>
</feature>
<dbReference type="PANTHER" id="PTHR32196">
    <property type="entry name" value="ABC TRANSPORTER PERMEASE PROTEIN YPHD-RELATED-RELATED"/>
    <property type="match status" value="1"/>
</dbReference>
<evidence type="ECO:0000256" key="2">
    <source>
        <dbReference type="ARBA" id="ARBA00007942"/>
    </source>
</evidence>
<keyword evidence="3" id="KW-1003">Cell membrane</keyword>
<evidence type="ECO:0000256" key="5">
    <source>
        <dbReference type="ARBA" id="ARBA00022989"/>
    </source>
</evidence>
<keyword evidence="4 7" id="KW-0812">Transmembrane</keyword>
<evidence type="ECO:0000313" key="9">
    <source>
        <dbReference type="Proteomes" id="UP000805841"/>
    </source>
</evidence>
<dbReference type="EMBL" id="JAAOCA010000016">
    <property type="protein sequence ID" value="MBD1599854.1"/>
    <property type="molecule type" value="Genomic_DNA"/>
</dbReference>
<evidence type="ECO:0000256" key="4">
    <source>
        <dbReference type="ARBA" id="ARBA00022692"/>
    </source>
</evidence>
<comment type="similarity">
    <text evidence="2">Belongs to the binding-protein-dependent transport system permease family. AraH/RbsC subfamily.</text>
</comment>
<keyword evidence="9" id="KW-1185">Reference proteome</keyword>
<organism evidence="8 9">
    <name type="scientific">Pseudomonas typographi</name>
    <dbReference type="NCBI Taxonomy" id="2715964"/>
    <lineage>
        <taxon>Bacteria</taxon>
        <taxon>Pseudomonadati</taxon>
        <taxon>Pseudomonadota</taxon>
        <taxon>Gammaproteobacteria</taxon>
        <taxon>Pseudomonadales</taxon>
        <taxon>Pseudomonadaceae</taxon>
        <taxon>Pseudomonas</taxon>
    </lineage>
</organism>
<feature type="transmembrane region" description="Helical" evidence="7">
    <location>
        <begin position="133"/>
        <end position="151"/>
    </location>
</feature>
<evidence type="ECO:0000256" key="1">
    <source>
        <dbReference type="ARBA" id="ARBA00004429"/>
    </source>
</evidence>
<reference evidence="8 9" key="1">
    <citation type="journal article" date="2020" name="Insects">
        <title>Bacteria Belonging to Pseudomonas typographi sp. nov. from the Bark Beetle Ips typographus Have Genomic Potential to Aid in the Host Ecology.</title>
        <authorList>
            <person name="Peral-Aranega E."/>
            <person name="Saati-Santamaria Z."/>
            <person name="Kolarik M."/>
            <person name="Rivas R."/>
            <person name="Garcia-Fraile P."/>
        </authorList>
    </citation>
    <scope>NUCLEOTIDE SEQUENCE [LARGE SCALE GENOMIC DNA]</scope>
    <source>
        <strain evidence="8 9">CA3A</strain>
    </source>
</reference>
<proteinExistence type="inferred from homology"/>
<dbReference type="CDD" id="cd06579">
    <property type="entry name" value="TM_PBP1_transp_AraH_like"/>
    <property type="match status" value="1"/>
</dbReference>
<comment type="subcellular location">
    <subcellularLocation>
        <location evidence="1">Cell inner membrane</location>
        <topology evidence="1">Multi-pass membrane protein</topology>
    </subcellularLocation>
</comment>
<dbReference type="InterPro" id="IPR001851">
    <property type="entry name" value="ABC_transp_permease"/>
</dbReference>
<feature type="transmembrane region" description="Helical" evidence="7">
    <location>
        <begin position="20"/>
        <end position="41"/>
    </location>
</feature>
<evidence type="ECO:0000256" key="3">
    <source>
        <dbReference type="ARBA" id="ARBA00022475"/>
    </source>
</evidence>
<name>A0ABR7Z2Y0_9PSED</name>
<evidence type="ECO:0000313" key="8">
    <source>
        <dbReference type="EMBL" id="MBD1599854.1"/>
    </source>
</evidence>
<accession>A0ABR7Z2Y0</accession>
<evidence type="ECO:0000256" key="6">
    <source>
        <dbReference type="ARBA" id="ARBA00023136"/>
    </source>
</evidence>
<keyword evidence="5 7" id="KW-1133">Transmembrane helix</keyword>
<comment type="caution">
    <text evidence="8">The sequence shown here is derived from an EMBL/GenBank/DDBJ whole genome shotgun (WGS) entry which is preliminary data.</text>
</comment>
<evidence type="ECO:0000256" key="7">
    <source>
        <dbReference type="SAM" id="Phobius"/>
    </source>
</evidence>
<feature type="transmembrane region" description="Helical" evidence="7">
    <location>
        <begin position="103"/>
        <end position="126"/>
    </location>
</feature>
<dbReference type="Pfam" id="PF02653">
    <property type="entry name" value="BPD_transp_2"/>
    <property type="match status" value="1"/>
</dbReference>
<feature type="transmembrane region" description="Helical" evidence="7">
    <location>
        <begin position="171"/>
        <end position="191"/>
    </location>
</feature>
<dbReference type="Proteomes" id="UP000805841">
    <property type="component" value="Unassembled WGS sequence"/>
</dbReference>
<sequence>MATLIQNTVEAPPPWRGVMGRHPACFTLMLYIVMYGMYAMFDSKALSSYTFTNLINNASPLALAAAGQTLVVLARGFDLSIVGTLSIANVIMAVLPLDGPWGALASFAICVGVGALVGSASGYLVAYRGVQSVAATLGVMIICQGIALLILPAPGGMVAEWVSDEMTSTLFSLVPASIILPVIVAGLWMLLGKTDLGTALYAVGADQAAAELSGIPVKRTRLLAYVMAGALYGVAGFMLSAQTATGDPNAGMPFLLLSFAAVALGGTSLAGGQGGLIGSLIGAATLMLMQKVLFSGGVSSFYIGLFQGVLLIVAIVIGRLINRSRTGDRP</sequence>
<dbReference type="PANTHER" id="PTHR32196:SF72">
    <property type="entry name" value="RIBOSE IMPORT PERMEASE PROTEIN RBSC"/>
    <property type="match status" value="1"/>
</dbReference>